<evidence type="ECO:0000256" key="1">
    <source>
        <dbReference type="ARBA" id="ARBA00022729"/>
    </source>
</evidence>
<comment type="caution">
    <text evidence="2">The sequence shown here is derived from an EMBL/GenBank/DDBJ whole genome shotgun (WGS) entry which is preliminary data.</text>
</comment>
<name>A0A3E0WLP9_9GAMM</name>
<dbReference type="Gene3D" id="3.40.190.10">
    <property type="entry name" value="Periplasmic binding protein-like II"/>
    <property type="match status" value="2"/>
</dbReference>
<dbReference type="GO" id="GO:0030288">
    <property type="term" value="C:outer membrane-bounded periplasmic space"/>
    <property type="evidence" value="ECO:0007669"/>
    <property type="project" value="TreeGrafter"/>
</dbReference>
<gene>
    <name evidence="2" type="ORF">CAL65_16135</name>
</gene>
<dbReference type="GO" id="GO:0030976">
    <property type="term" value="F:thiamine pyrophosphate binding"/>
    <property type="evidence" value="ECO:0007669"/>
    <property type="project" value="TreeGrafter"/>
</dbReference>
<dbReference type="PANTHER" id="PTHR30006">
    <property type="entry name" value="THIAMINE-BINDING PERIPLASMIC PROTEIN-RELATED"/>
    <property type="match status" value="1"/>
</dbReference>
<dbReference type="EMBL" id="NFZW01000018">
    <property type="protein sequence ID" value="RFA33882.1"/>
    <property type="molecule type" value="Genomic_DNA"/>
</dbReference>
<keyword evidence="1" id="KW-0732">Signal</keyword>
<sequence>MFSVSTQRERALNVYAAGPGSLMKRLIADFCSATHIDVNLFQATTGKVLARLEAEADNPRADVFISASWDLAIELDKRDWLLPYESPAAATVPAAFKTPTYIAQAFSALGIAWNRRSGTPEPQDWADLAQPAFRHRITTPDPSLSGASLDLLLGLQDAMGDAAWNLLTQLRDNGMTLAAANDQALSPVLRGRKAAVFGCVDYIAYNHSEKGAPLKVIFPHSGTVIAPRPMMILKSSRSPEQARKLIDYLLSEAGQRSAADAWLMPARQDIAAKRPPFQALRLLPLSNAVDAHRRAALARFAGLFDGEPGAAPGSTATSPPAISCG</sequence>
<evidence type="ECO:0000313" key="3">
    <source>
        <dbReference type="Proteomes" id="UP000256763"/>
    </source>
</evidence>
<dbReference type="SUPFAM" id="SSF53850">
    <property type="entry name" value="Periplasmic binding protein-like II"/>
    <property type="match status" value="1"/>
</dbReference>
<evidence type="ECO:0000313" key="2">
    <source>
        <dbReference type="EMBL" id="RFA33882.1"/>
    </source>
</evidence>
<dbReference type="AlphaFoldDB" id="A0A3E0WLP9"/>
<keyword evidence="3" id="KW-1185">Reference proteome</keyword>
<accession>A0A3E0WLP9</accession>
<dbReference type="Proteomes" id="UP000256763">
    <property type="component" value="Unassembled WGS sequence"/>
</dbReference>
<reference evidence="3" key="1">
    <citation type="submission" date="2017-05" db="EMBL/GenBank/DDBJ databases">
        <authorList>
            <person name="Sharma S."/>
            <person name="Sidhu C."/>
            <person name="Pinnaka A.K."/>
        </authorList>
    </citation>
    <scope>NUCLEOTIDE SEQUENCE [LARGE SCALE GENOMIC DNA]</scope>
    <source>
        <strain evidence="3">AK93</strain>
    </source>
</reference>
<dbReference type="GO" id="GO:0030975">
    <property type="term" value="F:thiamine binding"/>
    <property type="evidence" value="ECO:0007669"/>
    <property type="project" value="TreeGrafter"/>
</dbReference>
<dbReference type="RefSeq" id="WP_116348195.1">
    <property type="nucleotide sequence ID" value="NZ_NFZW01000018.1"/>
</dbReference>
<protein>
    <submittedName>
        <fullName evidence="2">ABC transporter substrate-binding protein</fullName>
    </submittedName>
</protein>
<dbReference type="PANTHER" id="PTHR30006:SF2">
    <property type="entry name" value="ABC TRANSPORTER SUBSTRATE-BINDING PROTEIN"/>
    <property type="match status" value="1"/>
</dbReference>
<proteinExistence type="predicted"/>
<dbReference type="Pfam" id="PF13343">
    <property type="entry name" value="SBP_bac_6"/>
    <property type="match status" value="1"/>
</dbReference>
<dbReference type="GO" id="GO:0015888">
    <property type="term" value="P:thiamine transport"/>
    <property type="evidence" value="ECO:0007669"/>
    <property type="project" value="TreeGrafter"/>
</dbReference>
<organism evidence="2 3">
    <name type="scientific">Alkalilimnicola ehrlichii</name>
    <dbReference type="NCBI Taxonomy" id="351052"/>
    <lineage>
        <taxon>Bacteria</taxon>
        <taxon>Pseudomonadati</taxon>
        <taxon>Pseudomonadota</taxon>
        <taxon>Gammaproteobacteria</taxon>
        <taxon>Chromatiales</taxon>
        <taxon>Ectothiorhodospiraceae</taxon>
        <taxon>Alkalilimnicola</taxon>
    </lineage>
</organism>